<feature type="transmembrane region" description="Helical" evidence="5">
    <location>
        <begin position="12"/>
        <end position="31"/>
    </location>
</feature>
<keyword evidence="7" id="KW-1185">Reference proteome</keyword>
<reference evidence="8 9" key="1">
    <citation type="submission" date="2025-08" db="UniProtKB">
        <authorList>
            <consortium name="RefSeq"/>
        </authorList>
    </citation>
    <scope>IDENTIFICATION</scope>
</reference>
<keyword evidence="2" id="KW-0732">Signal</keyword>
<evidence type="ECO:0000313" key="9">
    <source>
        <dbReference type="RefSeq" id="XP_036361995.1"/>
    </source>
</evidence>
<keyword evidence="5" id="KW-1133">Transmembrane helix</keyword>
<evidence type="ECO:0000256" key="1">
    <source>
        <dbReference type="ARBA" id="ARBA00022387"/>
    </source>
</evidence>
<gene>
    <name evidence="8 9" type="primary">LOC115215676</name>
</gene>
<keyword evidence="4" id="KW-1015">Disulfide bond</keyword>
<dbReference type="InterPro" id="IPR009011">
    <property type="entry name" value="Man6P_isomerase_rcpt-bd_dom_sf"/>
</dbReference>
<evidence type="ECO:0000256" key="2">
    <source>
        <dbReference type="ARBA" id="ARBA00022729"/>
    </source>
</evidence>
<dbReference type="Pfam" id="PF13015">
    <property type="entry name" value="PRKCSH_1"/>
    <property type="match status" value="1"/>
</dbReference>
<keyword evidence="3" id="KW-0256">Endoplasmic reticulum</keyword>
<dbReference type="InterPro" id="IPR044865">
    <property type="entry name" value="MRH_dom"/>
</dbReference>
<dbReference type="Pfam" id="PF12999">
    <property type="entry name" value="PRKCSH-like"/>
    <property type="match status" value="1"/>
</dbReference>
<dbReference type="KEGG" id="osn:115215676"/>
<dbReference type="Gene3D" id="2.70.130.10">
    <property type="entry name" value="Mannose-6-phosphate receptor binding domain"/>
    <property type="match status" value="1"/>
</dbReference>
<evidence type="ECO:0000259" key="6">
    <source>
        <dbReference type="PROSITE" id="PS51914"/>
    </source>
</evidence>
<dbReference type="InterPro" id="IPR036607">
    <property type="entry name" value="PRKCSH"/>
</dbReference>
<accession>A0A6P7SR72</accession>
<dbReference type="RefSeq" id="XP_036361995.1">
    <property type="nucleotide sequence ID" value="XM_036506102.1"/>
</dbReference>
<evidence type="ECO:0000256" key="3">
    <source>
        <dbReference type="ARBA" id="ARBA00022824"/>
    </source>
</evidence>
<protein>
    <recommendedName>
        <fullName evidence="1">Glucosidase 2 subunit beta</fullName>
    </recommendedName>
</protein>
<dbReference type="PANTHER" id="PTHR12630">
    <property type="entry name" value="N-LINKED OLIGOSACCHARIDE PROCESSING"/>
    <property type="match status" value="1"/>
</dbReference>
<evidence type="ECO:0000256" key="4">
    <source>
        <dbReference type="ARBA" id="ARBA00023157"/>
    </source>
</evidence>
<evidence type="ECO:0000313" key="8">
    <source>
        <dbReference type="RefSeq" id="XP_029640802.1"/>
    </source>
</evidence>
<organism evidence="7 8">
    <name type="scientific">Octopus sinensis</name>
    <name type="common">East Asian common octopus</name>
    <dbReference type="NCBI Taxonomy" id="2607531"/>
    <lineage>
        <taxon>Eukaryota</taxon>
        <taxon>Metazoa</taxon>
        <taxon>Spiralia</taxon>
        <taxon>Lophotrochozoa</taxon>
        <taxon>Mollusca</taxon>
        <taxon>Cephalopoda</taxon>
        <taxon>Coleoidea</taxon>
        <taxon>Octopodiformes</taxon>
        <taxon>Octopoda</taxon>
        <taxon>Incirrata</taxon>
        <taxon>Octopodidae</taxon>
        <taxon>Octopus</taxon>
    </lineage>
</organism>
<dbReference type="SUPFAM" id="SSF50911">
    <property type="entry name" value="Mannose 6-phosphate receptor domain"/>
    <property type="match status" value="1"/>
</dbReference>
<dbReference type="PANTHER" id="PTHR12630:SF1">
    <property type="entry name" value="GLUCOSIDASE 2 SUBUNIT BETA"/>
    <property type="match status" value="1"/>
</dbReference>
<dbReference type="InterPro" id="IPR039794">
    <property type="entry name" value="Gtb1-like"/>
</dbReference>
<proteinExistence type="predicted"/>
<evidence type="ECO:0000256" key="5">
    <source>
        <dbReference type="SAM" id="Phobius"/>
    </source>
</evidence>
<dbReference type="PROSITE" id="PS51914">
    <property type="entry name" value="MRH"/>
    <property type="match status" value="1"/>
</dbReference>
<dbReference type="GO" id="GO:0006491">
    <property type="term" value="P:N-glycan processing"/>
    <property type="evidence" value="ECO:0007669"/>
    <property type="project" value="TreeGrafter"/>
</dbReference>
<evidence type="ECO:0000313" key="7">
    <source>
        <dbReference type="Proteomes" id="UP000515154"/>
    </source>
</evidence>
<dbReference type="Proteomes" id="UP000515154">
    <property type="component" value="Linkage group LG9"/>
</dbReference>
<sequence>MKRIFWSKYRILLLLLGMTASLYILFLYYSMSKLDAVNSNSFLLERRNIIKVAALHDKMQEIPEISVVSRVQQSRLHSKVKIRGVFLDQMHLYFPTKNNTFQCLHSKQQIPYQHLNDDFCDCNDNSDEPGTSACHSSKFYCTFQLEGLKPQFTWSSRVQDGICDCCDGSDEWSNEVLPDNIRIKDPALGGAVMHAPCANWCLTILQKVHRKKMMLLEGRKHKAPYLAAAANVENKLSYGPEGVFYKLSLKCFQIQLPPYDYNICPFKKCTQQKFPQPVISMGQKPVWEKMRPGSYVLKMTGGSAQYCPENRDRLSWITFECGVVDKVKSIHEDACEYYIKFSTPAAC</sequence>
<dbReference type="InterPro" id="IPR028146">
    <property type="entry name" value="PRKCSH_N"/>
</dbReference>
<keyword evidence="5" id="KW-0812">Transmembrane</keyword>
<dbReference type="RefSeq" id="XP_029640802.1">
    <property type="nucleotide sequence ID" value="XM_029784942.2"/>
</dbReference>
<name>A0A6P7SR72_9MOLL</name>
<keyword evidence="5" id="KW-0472">Membrane</keyword>
<dbReference type="AlphaFoldDB" id="A0A6P7SR72"/>
<feature type="domain" description="MRH" evidence="6">
    <location>
        <begin position="249"/>
        <end position="347"/>
    </location>
</feature>
<dbReference type="GO" id="GO:0017177">
    <property type="term" value="C:glucosidase II complex"/>
    <property type="evidence" value="ECO:0007669"/>
    <property type="project" value="TreeGrafter"/>
</dbReference>